<comment type="similarity">
    <text evidence="1 4">Belongs to the glycosyl hydrolase 30 family.</text>
</comment>
<dbReference type="PROSITE" id="PS50231">
    <property type="entry name" value="RICIN_B_LECTIN"/>
    <property type="match status" value="1"/>
</dbReference>
<evidence type="ECO:0000256" key="2">
    <source>
        <dbReference type="ARBA" id="ARBA00022729"/>
    </source>
</evidence>
<name>A0ABU2R2E1_9ACTN</name>
<sequence length="671" mass="71423">MLPERGGPRAHDEAAPLPPPRTPHSHPTPTTKGTRMSFRPRRRSGAGTPATPPRRLVRLLLTGALAAAGLGAAGTAPVHAAGEQVTAYLTTTDDSGGRHVTRGLQQQAPFAFQSGTANSGTTVSVDENTRYQTFTGGGASFTDTAAYLMKESGALSQSTLDQTMTKLFSPTDGIGLSFLRNPMGGSDLARFGYTYDDVGQSDPSLAKFSIAHDQAGVLPLTQQAKRLNPQLTTVASPWTAPAWMKDNGQLNGGWLKAENYGTYANYFVKYIQAYQAAGVPIDYVTAQNEPTCCDSYPSMSWNGSGLAYFTKSELLPKLASAGLRTKVLAHDWNWDTYDAYAAPTVDDAAVRSHPNFGGIAWHGYGGDVSKQSQIHDKYPQLDAFQTEHSGGTWIANQQTEDMRNIIDYTRNWAKSVTKWSLAVDQNRGPHNGGCGTCDGLITVHDGDSRSGQVDYTIEYYTMGHLTKFVRPGASRVASTASGDVPNVAWRNTDGSKALLAYNESSSARTFTVNWGGQHFTYQLPGKTSATFTWNGTQSGGGGGTERAGTLTGLGGKCLDASGTANGAAVQTWSCTGAANQRWTLGTDGTLRTNGKCLDVTGGSTADGAKLQLYDCNGTGAQRWTYDATSHDVVNTAANKCLDVTDRSTANGARAQIWTCTGASNQKWTLNG</sequence>
<dbReference type="InterPro" id="IPR033452">
    <property type="entry name" value="GH30_C"/>
</dbReference>
<protein>
    <submittedName>
        <fullName evidence="7">Ricin-type beta-trefoil lectin domain protein</fullName>
    </submittedName>
</protein>
<feature type="region of interest" description="Disordered" evidence="5">
    <location>
        <begin position="1"/>
        <end position="53"/>
    </location>
</feature>
<dbReference type="SUPFAM" id="SSF51445">
    <property type="entry name" value="(Trans)glycosidases"/>
    <property type="match status" value="1"/>
</dbReference>
<evidence type="ECO:0000256" key="1">
    <source>
        <dbReference type="ARBA" id="ARBA00005382"/>
    </source>
</evidence>
<dbReference type="InterPro" id="IPR013780">
    <property type="entry name" value="Glyco_hydro_b"/>
</dbReference>
<reference evidence="8" key="1">
    <citation type="submission" date="2023-07" db="EMBL/GenBank/DDBJ databases">
        <title>30 novel species of actinomycetes from the DSMZ collection.</title>
        <authorList>
            <person name="Nouioui I."/>
        </authorList>
    </citation>
    <scope>NUCLEOTIDE SEQUENCE [LARGE SCALE GENOMIC DNA]</scope>
    <source>
        <strain evidence="8">DSM 41979</strain>
    </source>
</reference>
<gene>
    <name evidence="7" type="ORF">RM698_17625</name>
</gene>
<feature type="compositionally biased region" description="Basic and acidic residues" evidence="5">
    <location>
        <begin position="1"/>
        <end position="14"/>
    </location>
</feature>
<dbReference type="InterPro" id="IPR033453">
    <property type="entry name" value="Glyco_hydro_30_TIM-barrel"/>
</dbReference>
<dbReference type="Gene3D" id="2.80.10.50">
    <property type="match status" value="2"/>
</dbReference>
<dbReference type="EMBL" id="JAVRET010000039">
    <property type="protein sequence ID" value="MDT0410862.1"/>
    <property type="molecule type" value="Genomic_DNA"/>
</dbReference>
<comment type="caution">
    <text evidence="7">The sequence shown here is derived from an EMBL/GenBank/DDBJ whole genome shotgun (WGS) entry which is preliminary data.</text>
</comment>
<dbReference type="InterPro" id="IPR035992">
    <property type="entry name" value="Ricin_B-like_lectins"/>
</dbReference>
<dbReference type="PANTHER" id="PTHR11069:SF23">
    <property type="entry name" value="LYSOSOMAL ACID GLUCOSYLCERAMIDASE"/>
    <property type="match status" value="1"/>
</dbReference>
<dbReference type="SUPFAM" id="SSF51011">
    <property type="entry name" value="Glycosyl hydrolase domain"/>
    <property type="match status" value="1"/>
</dbReference>
<dbReference type="Gene3D" id="2.60.40.1180">
    <property type="entry name" value="Golgi alpha-mannosidase II"/>
    <property type="match status" value="1"/>
</dbReference>
<keyword evidence="4" id="KW-0326">Glycosidase</keyword>
<keyword evidence="2" id="KW-0732">Signal</keyword>
<dbReference type="Proteomes" id="UP001183610">
    <property type="component" value="Unassembled WGS sequence"/>
</dbReference>
<dbReference type="InterPro" id="IPR001139">
    <property type="entry name" value="Glyco_hydro_30"/>
</dbReference>
<dbReference type="SUPFAM" id="SSF50370">
    <property type="entry name" value="Ricin B-like lectins"/>
    <property type="match status" value="1"/>
</dbReference>
<dbReference type="SMART" id="SM00458">
    <property type="entry name" value="RICIN"/>
    <property type="match status" value="1"/>
</dbReference>
<evidence type="ECO:0000256" key="4">
    <source>
        <dbReference type="RuleBase" id="RU361188"/>
    </source>
</evidence>
<dbReference type="CDD" id="cd23451">
    <property type="entry name" value="beta-trefoil_Ricin_laminarinase"/>
    <property type="match status" value="1"/>
</dbReference>
<feature type="domain" description="Ricin B lectin" evidence="6">
    <location>
        <begin position="546"/>
        <end position="670"/>
    </location>
</feature>
<dbReference type="InterPro" id="IPR017853">
    <property type="entry name" value="GH"/>
</dbReference>
<dbReference type="Gene3D" id="3.20.20.80">
    <property type="entry name" value="Glycosidases"/>
    <property type="match status" value="1"/>
</dbReference>
<evidence type="ECO:0000313" key="8">
    <source>
        <dbReference type="Proteomes" id="UP001183610"/>
    </source>
</evidence>
<evidence type="ECO:0000259" key="6">
    <source>
        <dbReference type="SMART" id="SM00458"/>
    </source>
</evidence>
<organism evidence="7 8">
    <name type="scientific">Streptomyces evansiae</name>
    <dbReference type="NCBI Taxonomy" id="3075535"/>
    <lineage>
        <taxon>Bacteria</taxon>
        <taxon>Bacillati</taxon>
        <taxon>Actinomycetota</taxon>
        <taxon>Actinomycetes</taxon>
        <taxon>Kitasatosporales</taxon>
        <taxon>Streptomycetaceae</taxon>
        <taxon>Streptomyces</taxon>
    </lineage>
</organism>
<dbReference type="Pfam" id="PF02055">
    <property type="entry name" value="Glyco_hydro_30"/>
    <property type="match status" value="1"/>
</dbReference>
<dbReference type="PANTHER" id="PTHR11069">
    <property type="entry name" value="GLUCOSYLCERAMIDASE"/>
    <property type="match status" value="1"/>
</dbReference>
<proteinExistence type="inferred from homology"/>
<keyword evidence="3 4" id="KW-0378">Hydrolase</keyword>
<evidence type="ECO:0000256" key="5">
    <source>
        <dbReference type="SAM" id="MobiDB-lite"/>
    </source>
</evidence>
<dbReference type="Pfam" id="PF00652">
    <property type="entry name" value="Ricin_B_lectin"/>
    <property type="match status" value="1"/>
</dbReference>
<keyword evidence="8" id="KW-1185">Reference proteome</keyword>
<dbReference type="InterPro" id="IPR000772">
    <property type="entry name" value="Ricin_B_lectin"/>
</dbReference>
<evidence type="ECO:0000256" key="3">
    <source>
        <dbReference type="ARBA" id="ARBA00022801"/>
    </source>
</evidence>
<accession>A0ABU2R2E1</accession>
<dbReference type="Pfam" id="PF17189">
    <property type="entry name" value="Glyco_hydro_30C"/>
    <property type="match status" value="1"/>
</dbReference>
<evidence type="ECO:0000313" key="7">
    <source>
        <dbReference type="EMBL" id="MDT0410862.1"/>
    </source>
</evidence>